<evidence type="ECO:0000259" key="2">
    <source>
        <dbReference type="PROSITE" id="PS50835"/>
    </source>
</evidence>
<dbReference type="InterPro" id="IPR037448">
    <property type="entry name" value="Zig-8"/>
</dbReference>
<proteinExistence type="predicted"/>
<dbReference type="InterPro" id="IPR007110">
    <property type="entry name" value="Ig-like_dom"/>
</dbReference>
<feature type="non-terminal residue" evidence="3">
    <location>
        <position position="1"/>
    </location>
</feature>
<reference evidence="3 4" key="1">
    <citation type="submission" date="2024-05" db="EMBL/GenBank/DDBJ databases">
        <authorList>
            <person name="Wallberg A."/>
        </authorList>
    </citation>
    <scope>NUCLEOTIDE SEQUENCE [LARGE SCALE GENOMIC DNA]</scope>
</reference>
<dbReference type="Gene3D" id="2.60.40.10">
    <property type="entry name" value="Immunoglobulins"/>
    <property type="match status" value="1"/>
</dbReference>
<feature type="domain" description="Ig-like" evidence="2">
    <location>
        <begin position="2"/>
        <end position="93"/>
    </location>
</feature>
<protein>
    <recommendedName>
        <fullName evidence="2">Ig-like domain-containing protein</fullName>
    </recommendedName>
</protein>
<evidence type="ECO:0000313" key="3">
    <source>
        <dbReference type="EMBL" id="CAL4071804.1"/>
    </source>
</evidence>
<dbReference type="GO" id="GO:0050808">
    <property type="term" value="P:synapse organization"/>
    <property type="evidence" value="ECO:0007669"/>
    <property type="project" value="TreeGrafter"/>
</dbReference>
<dbReference type="AlphaFoldDB" id="A0AAV2Q8A9"/>
<organism evidence="3 4">
    <name type="scientific">Meganyctiphanes norvegica</name>
    <name type="common">Northern krill</name>
    <name type="synonym">Thysanopoda norvegica</name>
    <dbReference type="NCBI Taxonomy" id="48144"/>
    <lineage>
        <taxon>Eukaryota</taxon>
        <taxon>Metazoa</taxon>
        <taxon>Ecdysozoa</taxon>
        <taxon>Arthropoda</taxon>
        <taxon>Crustacea</taxon>
        <taxon>Multicrustacea</taxon>
        <taxon>Malacostraca</taxon>
        <taxon>Eumalacostraca</taxon>
        <taxon>Eucarida</taxon>
        <taxon>Euphausiacea</taxon>
        <taxon>Euphausiidae</taxon>
        <taxon>Meganyctiphanes</taxon>
    </lineage>
</organism>
<dbReference type="Proteomes" id="UP001497623">
    <property type="component" value="Unassembled WGS sequence"/>
</dbReference>
<dbReference type="PANTHER" id="PTHR23279:SF46">
    <property type="entry name" value="DEFECTIVE PROBOSCIS EXTENSION RESPONSE 10, ISOFORM A-RELATED"/>
    <property type="match status" value="1"/>
</dbReference>
<dbReference type="InterPro" id="IPR003598">
    <property type="entry name" value="Ig_sub2"/>
</dbReference>
<evidence type="ECO:0000256" key="1">
    <source>
        <dbReference type="SAM" id="Phobius"/>
    </source>
</evidence>
<comment type="caution">
    <text evidence="3">The sequence shown here is derived from an EMBL/GenBank/DDBJ whole genome shotgun (WGS) entry which is preliminary data.</text>
</comment>
<dbReference type="GO" id="GO:0032589">
    <property type="term" value="C:neuron projection membrane"/>
    <property type="evidence" value="ECO:0007669"/>
    <property type="project" value="TreeGrafter"/>
</dbReference>
<accession>A0AAV2Q8A9</accession>
<keyword evidence="1" id="KW-0472">Membrane</keyword>
<feature type="transmembrane region" description="Helical" evidence="1">
    <location>
        <begin position="117"/>
        <end position="135"/>
    </location>
</feature>
<dbReference type="InterPro" id="IPR003599">
    <property type="entry name" value="Ig_sub"/>
</dbReference>
<dbReference type="InterPro" id="IPR013783">
    <property type="entry name" value="Ig-like_fold"/>
</dbReference>
<dbReference type="SMART" id="SM00409">
    <property type="entry name" value="IG"/>
    <property type="match status" value="1"/>
</dbReference>
<dbReference type="InterPro" id="IPR036179">
    <property type="entry name" value="Ig-like_dom_sf"/>
</dbReference>
<sequence>VPRASIVNGPEIFVHHGSLINLTCVVIHGTDLPVYIYWYHHNKVVEYEGRGDVTVTTHTTGNTVSTLVVENAGSRDSGKYSCKPSNGQEDAITLHVLQGEHSAPMQTNAAYHSQPTFILWQLISIILFLSIYTQWCSFYSSYEETILPKSKDPTDIYSSKQETANLYCIIHSISDSQSLNASVKFRKKDYRMR</sequence>
<dbReference type="PANTHER" id="PTHR23279">
    <property type="entry name" value="DEFECTIVE PROBOSCIS EXTENSION RESPONSE DPR -RELATED"/>
    <property type="match status" value="1"/>
</dbReference>
<keyword evidence="1" id="KW-0812">Transmembrane</keyword>
<dbReference type="PROSITE" id="PS50835">
    <property type="entry name" value="IG_LIKE"/>
    <property type="match status" value="1"/>
</dbReference>
<dbReference type="Pfam" id="PF13927">
    <property type="entry name" value="Ig_3"/>
    <property type="match status" value="1"/>
</dbReference>
<evidence type="ECO:0000313" key="4">
    <source>
        <dbReference type="Proteomes" id="UP001497623"/>
    </source>
</evidence>
<keyword evidence="1" id="KW-1133">Transmembrane helix</keyword>
<keyword evidence="4" id="KW-1185">Reference proteome</keyword>
<name>A0AAV2Q8A9_MEGNR</name>
<dbReference type="EMBL" id="CAXKWB010004045">
    <property type="protein sequence ID" value="CAL4071804.1"/>
    <property type="molecule type" value="Genomic_DNA"/>
</dbReference>
<dbReference type="SMART" id="SM00408">
    <property type="entry name" value="IGc2"/>
    <property type="match status" value="1"/>
</dbReference>
<dbReference type="SUPFAM" id="SSF48726">
    <property type="entry name" value="Immunoglobulin"/>
    <property type="match status" value="1"/>
</dbReference>
<gene>
    <name evidence="3" type="ORF">MNOR_LOCUS8651</name>
</gene>